<keyword evidence="3" id="KW-1185">Reference proteome</keyword>
<dbReference type="Proteomes" id="UP000032726">
    <property type="component" value="Chromosome"/>
</dbReference>
<sequence length="141" mass="16751">METRNHIEKRVAHRVKYYVTSAFKVFFMIIMALLFALLIGYVVMWLWNWLMPELFGLSTLTYWQAVGLLLLAKIFFGFGTGGPGKSSRGKKTKRHLHKERCGQLRRDFSEWKLYDEFWKEEGQKAYKAYVERTNKNEGQDQ</sequence>
<keyword evidence="1" id="KW-0812">Transmembrane</keyword>
<protein>
    <submittedName>
        <fullName evidence="2">Uncharacterized protein</fullName>
    </submittedName>
</protein>
<organism evidence="2 3">
    <name type="scientific">Flagellimonas lutaonensis</name>
    <dbReference type="NCBI Taxonomy" id="516051"/>
    <lineage>
        <taxon>Bacteria</taxon>
        <taxon>Pseudomonadati</taxon>
        <taxon>Bacteroidota</taxon>
        <taxon>Flavobacteriia</taxon>
        <taxon>Flavobacteriales</taxon>
        <taxon>Flavobacteriaceae</taxon>
        <taxon>Flagellimonas</taxon>
    </lineage>
</organism>
<evidence type="ECO:0000256" key="1">
    <source>
        <dbReference type="SAM" id="Phobius"/>
    </source>
</evidence>
<gene>
    <name evidence="2" type="ORF">VC82_1579</name>
</gene>
<keyword evidence="1" id="KW-1133">Transmembrane helix</keyword>
<reference evidence="2 3" key="1">
    <citation type="submission" date="2015-03" db="EMBL/GenBank/DDBJ databases">
        <title>Complete genome sequence of Muricauda lutaonensis CC-HSB-11T, isolated from a coastal hot spring.</title>
        <authorList>
            <person name="Kim K.M."/>
        </authorList>
    </citation>
    <scope>NUCLEOTIDE SEQUENCE [LARGE SCALE GENOMIC DNA]</scope>
    <source>
        <strain evidence="2 3">CC-HSB-11</strain>
    </source>
</reference>
<accession>A0A0D5YTK6</accession>
<dbReference type="OrthoDB" id="1099872at2"/>
<dbReference type="PATRIC" id="fig|516051.4.peg.1628"/>
<feature type="transmembrane region" description="Helical" evidence="1">
    <location>
        <begin position="21"/>
        <end position="47"/>
    </location>
</feature>
<dbReference type="AlphaFoldDB" id="A0A0D5YTK6"/>
<dbReference type="KEGG" id="mlt:VC82_1579"/>
<dbReference type="EMBL" id="CP011071">
    <property type="protein sequence ID" value="AKA35198.1"/>
    <property type="molecule type" value="Genomic_DNA"/>
</dbReference>
<dbReference type="RefSeq" id="WP_052698962.1">
    <property type="nucleotide sequence ID" value="NZ_CP011071.1"/>
</dbReference>
<proteinExistence type="predicted"/>
<name>A0A0D5YTK6_9FLAO</name>
<keyword evidence="1" id="KW-0472">Membrane</keyword>
<feature type="transmembrane region" description="Helical" evidence="1">
    <location>
        <begin position="62"/>
        <end position="84"/>
    </location>
</feature>
<dbReference type="HOGENOM" id="CLU_139601_0_0_10"/>
<evidence type="ECO:0000313" key="3">
    <source>
        <dbReference type="Proteomes" id="UP000032726"/>
    </source>
</evidence>
<dbReference type="STRING" id="516051.VC82_1579"/>
<evidence type="ECO:0000313" key="2">
    <source>
        <dbReference type="EMBL" id="AKA35198.1"/>
    </source>
</evidence>